<feature type="region of interest" description="Disordered" evidence="1">
    <location>
        <begin position="1"/>
        <end position="52"/>
    </location>
</feature>
<dbReference type="EMBL" id="KB298688">
    <property type="protein sequence ID" value="ELU08932.1"/>
    <property type="molecule type" value="Genomic_DNA"/>
</dbReference>
<protein>
    <recommendedName>
        <fullName evidence="5">DUF4806 domain-containing protein</fullName>
    </recommendedName>
</protein>
<dbReference type="HOGENOM" id="CLU_1350036_0_0_1"/>
<dbReference type="PANTHER" id="PTHR34153:SF2">
    <property type="entry name" value="SI:CH211-262H13.3-RELATED"/>
    <property type="match status" value="1"/>
</dbReference>
<reference evidence="4" key="1">
    <citation type="submission" date="2012-12" db="EMBL/GenBank/DDBJ databases">
        <authorList>
            <person name="Hellsten U."/>
            <person name="Grimwood J."/>
            <person name="Chapman J.A."/>
            <person name="Shapiro H."/>
            <person name="Aerts A."/>
            <person name="Otillar R.P."/>
            <person name="Terry A.Y."/>
            <person name="Boore J.L."/>
            <person name="Simakov O."/>
            <person name="Marletaz F."/>
            <person name="Cho S.-J."/>
            <person name="Edsinger-Gonzales E."/>
            <person name="Havlak P."/>
            <person name="Kuo D.-H."/>
            <person name="Larsson T."/>
            <person name="Lv J."/>
            <person name="Arendt D."/>
            <person name="Savage R."/>
            <person name="Osoegawa K."/>
            <person name="de Jong P."/>
            <person name="Lindberg D.R."/>
            <person name="Seaver E.C."/>
            <person name="Weisblat D.A."/>
            <person name="Putnam N.H."/>
            <person name="Grigoriev I.V."/>
            <person name="Rokhsar D.S."/>
        </authorList>
    </citation>
    <scope>NUCLEOTIDE SEQUENCE</scope>
    <source>
        <strain evidence="4">I ESC-2004</strain>
    </source>
</reference>
<evidence type="ECO:0000313" key="3">
    <source>
        <dbReference type="EnsemblMetazoa" id="CapteP207008"/>
    </source>
</evidence>
<dbReference type="Proteomes" id="UP000014760">
    <property type="component" value="Unassembled WGS sequence"/>
</dbReference>
<evidence type="ECO:0000313" key="2">
    <source>
        <dbReference type="EMBL" id="ELU08932.1"/>
    </source>
</evidence>
<keyword evidence="4" id="KW-1185">Reference proteome</keyword>
<reference evidence="3" key="3">
    <citation type="submission" date="2015-06" db="UniProtKB">
        <authorList>
            <consortium name="EnsemblMetazoa"/>
        </authorList>
    </citation>
    <scope>IDENTIFICATION</scope>
</reference>
<evidence type="ECO:0008006" key="5">
    <source>
        <dbReference type="Google" id="ProtNLM"/>
    </source>
</evidence>
<evidence type="ECO:0000313" key="4">
    <source>
        <dbReference type="Proteomes" id="UP000014760"/>
    </source>
</evidence>
<evidence type="ECO:0000256" key="1">
    <source>
        <dbReference type="SAM" id="MobiDB-lite"/>
    </source>
</evidence>
<organism evidence="2">
    <name type="scientific">Capitella teleta</name>
    <name type="common">Polychaete worm</name>
    <dbReference type="NCBI Taxonomy" id="283909"/>
    <lineage>
        <taxon>Eukaryota</taxon>
        <taxon>Metazoa</taxon>
        <taxon>Spiralia</taxon>
        <taxon>Lophotrochozoa</taxon>
        <taxon>Annelida</taxon>
        <taxon>Polychaeta</taxon>
        <taxon>Sedentaria</taxon>
        <taxon>Scolecida</taxon>
        <taxon>Capitellidae</taxon>
        <taxon>Capitella</taxon>
    </lineage>
</organism>
<reference evidence="2 4" key="2">
    <citation type="journal article" date="2013" name="Nature">
        <title>Insights into bilaterian evolution from three spiralian genomes.</title>
        <authorList>
            <person name="Simakov O."/>
            <person name="Marletaz F."/>
            <person name="Cho S.J."/>
            <person name="Edsinger-Gonzales E."/>
            <person name="Havlak P."/>
            <person name="Hellsten U."/>
            <person name="Kuo D.H."/>
            <person name="Larsson T."/>
            <person name="Lv J."/>
            <person name="Arendt D."/>
            <person name="Savage R."/>
            <person name="Osoegawa K."/>
            <person name="de Jong P."/>
            <person name="Grimwood J."/>
            <person name="Chapman J.A."/>
            <person name="Shapiro H."/>
            <person name="Aerts A."/>
            <person name="Otillar R.P."/>
            <person name="Terry A.Y."/>
            <person name="Boore J.L."/>
            <person name="Grigoriev I.V."/>
            <person name="Lindberg D.R."/>
            <person name="Seaver E.C."/>
            <person name="Weisblat D.A."/>
            <person name="Putnam N.H."/>
            <person name="Rokhsar D.S."/>
        </authorList>
    </citation>
    <scope>NUCLEOTIDE SEQUENCE</scope>
    <source>
        <strain evidence="2 4">I ESC-2004</strain>
    </source>
</reference>
<dbReference type="EnsemblMetazoa" id="CapteT207008">
    <property type="protein sequence ID" value="CapteP207008"/>
    <property type="gene ID" value="CapteG207008"/>
</dbReference>
<dbReference type="EMBL" id="AMQN01001045">
    <property type="status" value="NOT_ANNOTATED_CDS"/>
    <property type="molecule type" value="Genomic_DNA"/>
</dbReference>
<dbReference type="AlphaFoldDB" id="R7UYA8"/>
<gene>
    <name evidence="2" type="ORF">CAPTEDRAFT_207008</name>
</gene>
<accession>R7UYA8</accession>
<name>R7UYA8_CAPTE</name>
<proteinExistence type="predicted"/>
<dbReference type="PANTHER" id="PTHR34153">
    <property type="entry name" value="SI:CH211-262H13.3-RELATED-RELATED"/>
    <property type="match status" value="1"/>
</dbReference>
<sequence length="203" mass="22448">MAFFPPRTTLQPTPRAQAPPPVGRARDCSRPTLPLPRISKSRPEMPKYWPSRSSCSITAHASTNATIEQLLREVRELKSSAVRPARASLLDQVDLPITSMEAIENVEEMLKEKSFATAMFHHMASIGGPNVRGANSRAMAFLLGADLAQCFNWQGRPSWKTVDLTQAKRHNSTLKLTEIISKSISRSASFATTQMDVEKAMKA</sequence>